<accession>A0A4Y2DGW7</accession>
<dbReference type="Proteomes" id="UP000499080">
    <property type="component" value="Unassembled WGS sequence"/>
</dbReference>
<organism evidence="1 2">
    <name type="scientific">Araneus ventricosus</name>
    <name type="common">Orbweaver spider</name>
    <name type="synonym">Epeira ventricosa</name>
    <dbReference type="NCBI Taxonomy" id="182803"/>
    <lineage>
        <taxon>Eukaryota</taxon>
        <taxon>Metazoa</taxon>
        <taxon>Ecdysozoa</taxon>
        <taxon>Arthropoda</taxon>
        <taxon>Chelicerata</taxon>
        <taxon>Arachnida</taxon>
        <taxon>Araneae</taxon>
        <taxon>Araneomorphae</taxon>
        <taxon>Entelegynae</taxon>
        <taxon>Araneoidea</taxon>
        <taxon>Araneidae</taxon>
        <taxon>Araneus</taxon>
    </lineage>
</organism>
<evidence type="ECO:0000313" key="2">
    <source>
        <dbReference type="Proteomes" id="UP000499080"/>
    </source>
</evidence>
<protein>
    <submittedName>
        <fullName evidence="1">Uncharacterized protein</fullName>
    </submittedName>
</protein>
<dbReference type="AlphaFoldDB" id="A0A4Y2DGW7"/>
<proteinExistence type="predicted"/>
<name>A0A4Y2DGW7_ARAVE</name>
<reference evidence="1 2" key="1">
    <citation type="journal article" date="2019" name="Sci. Rep.">
        <title>Orb-weaving spider Araneus ventricosus genome elucidates the spidroin gene catalogue.</title>
        <authorList>
            <person name="Kono N."/>
            <person name="Nakamura H."/>
            <person name="Ohtoshi R."/>
            <person name="Moran D.A.P."/>
            <person name="Shinohara A."/>
            <person name="Yoshida Y."/>
            <person name="Fujiwara M."/>
            <person name="Mori M."/>
            <person name="Tomita M."/>
            <person name="Arakawa K."/>
        </authorList>
    </citation>
    <scope>NUCLEOTIDE SEQUENCE [LARGE SCALE GENOMIC DNA]</scope>
</reference>
<keyword evidence="2" id="KW-1185">Reference proteome</keyword>
<gene>
    <name evidence="1" type="ORF">AVEN_144061_1</name>
</gene>
<dbReference type="OrthoDB" id="6134037at2759"/>
<comment type="caution">
    <text evidence="1">The sequence shown here is derived from an EMBL/GenBank/DDBJ whole genome shotgun (WGS) entry which is preliminary data.</text>
</comment>
<dbReference type="EMBL" id="BGPR01000357">
    <property type="protein sequence ID" value="GBM15278.1"/>
    <property type="molecule type" value="Genomic_DNA"/>
</dbReference>
<sequence length="165" mass="18821">MYHDTTSGFYGKGKLQEEQLFNRSKYLQDIPEIFNNPKSTYTDIERAGERVIFALCSNTKKEGSILNKMRYDCFNQFVDQASSAIFLSKLTPTTEAAHQYCRRTFHQVQTCQGECFNPSSWGWKLVNKSLTLIYTIKGPKIVSLITYGCNKGCGKNARANLRCNT</sequence>
<evidence type="ECO:0000313" key="1">
    <source>
        <dbReference type="EMBL" id="GBM15278.1"/>
    </source>
</evidence>